<evidence type="ECO:0000313" key="2">
    <source>
        <dbReference type="EMBL" id="GAA3146396.1"/>
    </source>
</evidence>
<keyword evidence="3" id="KW-1185">Reference proteome</keyword>
<comment type="caution">
    <text evidence="2">The sequence shown here is derived from an EMBL/GenBank/DDBJ whole genome shotgun (WGS) entry which is preliminary data.</text>
</comment>
<dbReference type="EMBL" id="BAAAUG010000188">
    <property type="protein sequence ID" value="GAA3146396.1"/>
    <property type="molecule type" value="Genomic_DNA"/>
</dbReference>
<keyword evidence="1" id="KW-0732">Signal</keyword>
<accession>A0ABP6NFC1</accession>
<name>A0ABP6NFC1_9ACTN</name>
<reference evidence="3" key="1">
    <citation type="journal article" date="2019" name="Int. J. Syst. Evol. Microbiol.">
        <title>The Global Catalogue of Microorganisms (GCM) 10K type strain sequencing project: providing services to taxonomists for standard genome sequencing and annotation.</title>
        <authorList>
            <consortium name="The Broad Institute Genomics Platform"/>
            <consortium name="The Broad Institute Genome Sequencing Center for Infectious Disease"/>
            <person name="Wu L."/>
            <person name="Ma J."/>
        </authorList>
    </citation>
    <scope>NUCLEOTIDE SEQUENCE [LARGE SCALE GENOMIC DNA]</scope>
    <source>
        <strain evidence="3">JCM 9092</strain>
    </source>
</reference>
<protein>
    <submittedName>
        <fullName evidence="2">Uncharacterized protein</fullName>
    </submittedName>
</protein>
<organism evidence="2 3">
    <name type="scientific">Streptomyces rectiviolaceus</name>
    <dbReference type="NCBI Taxonomy" id="332591"/>
    <lineage>
        <taxon>Bacteria</taxon>
        <taxon>Bacillati</taxon>
        <taxon>Actinomycetota</taxon>
        <taxon>Actinomycetes</taxon>
        <taxon>Kitasatosporales</taxon>
        <taxon>Streptomycetaceae</taxon>
        <taxon>Streptomyces</taxon>
    </lineage>
</organism>
<proteinExistence type="predicted"/>
<evidence type="ECO:0000313" key="3">
    <source>
        <dbReference type="Proteomes" id="UP001501637"/>
    </source>
</evidence>
<dbReference type="Proteomes" id="UP001501637">
    <property type="component" value="Unassembled WGS sequence"/>
</dbReference>
<dbReference type="RefSeq" id="WP_344529423.1">
    <property type="nucleotide sequence ID" value="NZ_BAAAUG010000188.1"/>
</dbReference>
<evidence type="ECO:0000256" key="1">
    <source>
        <dbReference type="SAM" id="SignalP"/>
    </source>
</evidence>
<feature type="chain" id="PRO_5046454631" evidence="1">
    <location>
        <begin position="22"/>
        <end position="195"/>
    </location>
</feature>
<sequence>MKRSQVLSVGVALLLSGSAVAANAADSPAAPAAGHTAERASADATWCEKQGGAAQKQVPYYTKTGTQIVRLGGEREMCVFTGEDGTRITIGAHTLAADKPTLAALAYVHRPADPGGHPGNPSLGYCESINGTAMYGPKSTDGGGWAKKGETNPSNVVSACMFADGSVIDAWGLKYHSADVIRGADLTKKFRADIP</sequence>
<gene>
    <name evidence="2" type="ORF">GCM10010449_76880</name>
</gene>
<feature type="signal peptide" evidence="1">
    <location>
        <begin position="1"/>
        <end position="21"/>
    </location>
</feature>